<dbReference type="Pfam" id="PF09734">
    <property type="entry name" value="Tau95"/>
    <property type="match status" value="1"/>
</dbReference>
<feature type="compositionally biased region" description="Polar residues" evidence="5">
    <location>
        <begin position="685"/>
        <end position="717"/>
    </location>
</feature>
<proteinExistence type="predicted"/>
<dbReference type="OMA" id="YVCEGMA"/>
<protein>
    <submittedName>
        <fullName evidence="8">Transcription factor IIIC-epsilon subunit</fullName>
    </submittedName>
</protein>
<dbReference type="InterPro" id="IPR041499">
    <property type="entry name" value="Tfc1/Sfc1_N"/>
</dbReference>
<feature type="domain" description="Transcription factor IIIC subunit Tfc1/Sfc1 triple barrel" evidence="7">
    <location>
        <begin position="67"/>
        <end position="183"/>
    </location>
</feature>
<dbReference type="GO" id="GO:0001002">
    <property type="term" value="F:RNA polymerase III type 1 promoter sequence-specific DNA binding"/>
    <property type="evidence" value="ECO:0007669"/>
    <property type="project" value="TreeGrafter"/>
</dbReference>
<evidence type="ECO:0000256" key="2">
    <source>
        <dbReference type="ARBA" id="ARBA00023125"/>
    </source>
</evidence>
<name>A0A152A3A5_TIELA</name>
<feature type="compositionally biased region" description="Low complexity" evidence="5">
    <location>
        <begin position="441"/>
        <end position="452"/>
    </location>
</feature>
<evidence type="ECO:0000259" key="6">
    <source>
        <dbReference type="Pfam" id="PF09734"/>
    </source>
</evidence>
<keyword evidence="4" id="KW-0539">Nucleus</keyword>
<feature type="compositionally biased region" description="Polar residues" evidence="5">
    <location>
        <begin position="141"/>
        <end position="160"/>
    </location>
</feature>
<dbReference type="Proteomes" id="UP000076078">
    <property type="component" value="Unassembled WGS sequence"/>
</dbReference>
<dbReference type="InParanoid" id="A0A152A3A5"/>
<dbReference type="PANTHER" id="PTHR13230:SF5">
    <property type="entry name" value="GENERAL TRANSCRIPTION FACTOR 3C POLYPEPTIDE 5"/>
    <property type="match status" value="1"/>
</dbReference>
<dbReference type="InterPro" id="IPR019136">
    <property type="entry name" value="TF_IIIC_su-5_HTH"/>
</dbReference>
<evidence type="ECO:0000256" key="1">
    <source>
        <dbReference type="ARBA" id="ARBA00004123"/>
    </source>
</evidence>
<dbReference type="GO" id="GO:0005634">
    <property type="term" value="C:nucleus"/>
    <property type="evidence" value="ECO:0007669"/>
    <property type="project" value="UniProtKB-SubCell"/>
</dbReference>
<evidence type="ECO:0000256" key="3">
    <source>
        <dbReference type="ARBA" id="ARBA00023163"/>
    </source>
</evidence>
<keyword evidence="3" id="KW-0804">Transcription</keyword>
<evidence type="ECO:0000259" key="7">
    <source>
        <dbReference type="Pfam" id="PF17682"/>
    </source>
</evidence>
<feature type="compositionally biased region" description="Polar residues" evidence="5">
    <location>
        <begin position="414"/>
        <end position="440"/>
    </location>
</feature>
<feature type="compositionally biased region" description="Acidic residues" evidence="5">
    <location>
        <begin position="718"/>
        <end position="745"/>
    </location>
</feature>
<comment type="caution">
    <text evidence="8">The sequence shown here is derived from an EMBL/GenBank/DDBJ whole genome shotgun (WGS) entry which is preliminary data.</text>
</comment>
<reference evidence="8 9" key="1">
    <citation type="submission" date="2015-12" db="EMBL/GenBank/DDBJ databases">
        <title>Dictyostelia acquired genes for synthesis and detection of signals that induce cell-type specialization by lateral gene transfer from prokaryotes.</title>
        <authorList>
            <person name="Gloeckner G."/>
            <person name="Schaap P."/>
        </authorList>
    </citation>
    <scope>NUCLEOTIDE SEQUENCE [LARGE SCALE GENOMIC DNA]</scope>
    <source>
        <strain evidence="8 9">TK</strain>
    </source>
</reference>
<feature type="compositionally biased region" description="Acidic residues" evidence="5">
    <location>
        <begin position="662"/>
        <end position="678"/>
    </location>
</feature>
<keyword evidence="2" id="KW-0238">DNA-binding</keyword>
<dbReference type="GO" id="GO:0001003">
    <property type="term" value="F:RNA polymerase III type 2 promoter sequence-specific DNA binding"/>
    <property type="evidence" value="ECO:0007669"/>
    <property type="project" value="TreeGrafter"/>
</dbReference>
<sequence>MSINNPNNNNESIKSNNEITAMKIDSRQMVEIPSTDITLNEKVDAYKEVTFKTVPKRKLPSTVYYGLEYPAKVVNNEKAIDLLGGISKITNTFKNTQDTSYLQLKFRPDNPDCKPTFGSKFPTCNLLLRVRKSPTPISIEDSPNMSSSQPNKTHSKTTPPHCTIIALVPSTLKFEGLCDFQYNLRPQKETEAEIEKSKSNRYFTSNESIETTRHEALHILPPLFSRIDFPQHYLFKPNPQSIFDPTSQKFDLGVGLRNPGTNDEGVHIIKHKYLDDAPKVAKQPPPIKMLDSTFKTNYEILKEMFEARPIWTFSPMCDTLSKRGGNVNGVKKALRFIAFVVNSGPWRKCWVRCGYDPRYDPDSRIYQVWDFRIGNDFREEKYKEKKIKQLERENQIAKQKLQQQQQQQQPQLTPALNSPSKPQAITSGNSLSQSQSNDNALTTTTSTQLGTSTGTGEGSGGELEVLNTSQQMIIKPTQTSQAPPLPSLEDIPHDKSVYQKPIRKHKKVINTYEFHKESVNVDSTSIPKYVPPFDYTLKELPKSEKNVLFQVCDIEDPKFKAYFANIPIASFCHDKNGWYGKDTFRKATERLKARIGATDIQMRFKMITENDVVGPQDDFSESEFDNGFDIGLDGKDIERLKQDLEVVESFDNKFTSYKIFGEGDEDDDEDDEDDDDDLMGMNIDIQKNSINIRPSNQSKTPKGEQSPTKSKSFISTEEINEGEFQREDEYDDEDEDEEDDDEEDY</sequence>
<evidence type="ECO:0000313" key="8">
    <source>
        <dbReference type="EMBL" id="KYR00706.1"/>
    </source>
</evidence>
<feature type="region of interest" description="Disordered" evidence="5">
    <location>
        <begin position="658"/>
        <end position="745"/>
    </location>
</feature>
<dbReference type="PANTHER" id="PTHR13230">
    <property type="entry name" value="GENERAL TRANSCRIPTION FACTOR IIIC, POLYPEPTIDE 5"/>
    <property type="match status" value="1"/>
</dbReference>
<dbReference type="FunCoup" id="A0A152A3A5">
    <property type="interactions" value="375"/>
</dbReference>
<dbReference type="InterPro" id="IPR042536">
    <property type="entry name" value="TFIIIC_tauA_Sfc1"/>
</dbReference>
<dbReference type="OrthoDB" id="20578at2759"/>
<evidence type="ECO:0000256" key="4">
    <source>
        <dbReference type="ARBA" id="ARBA00023242"/>
    </source>
</evidence>
<dbReference type="InterPro" id="IPR040454">
    <property type="entry name" value="TF_IIIC_Tfc1/Sfc1"/>
</dbReference>
<dbReference type="Gene3D" id="3.30.200.160">
    <property type="entry name" value="TFIIIC, subcomplex tauA, subunit Sfc1, barrel domain"/>
    <property type="match status" value="1"/>
</dbReference>
<feature type="region of interest" description="Disordered" evidence="5">
    <location>
        <begin position="136"/>
        <end position="160"/>
    </location>
</feature>
<dbReference type="STRING" id="361077.A0A152A3A5"/>
<comment type="subcellular location">
    <subcellularLocation>
        <location evidence="1">Nucleus</location>
    </subcellularLocation>
</comment>
<dbReference type="Pfam" id="PF17682">
    <property type="entry name" value="Tau95_N"/>
    <property type="match status" value="1"/>
</dbReference>
<dbReference type="GO" id="GO:0006384">
    <property type="term" value="P:transcription initiation at RNA polymerase III promoter"/>
    <property type="evidence" value="ECO:0007669"/>
    <property type="project" value="InterPro"/>
</dbReference>
<organism evidence="8 9">
    <name type="scientific">Tieghemostelium lacteum</name>
    <name type="common">Slime mold</name>
    <name type="synonym">Dictyostelium lacteum</name>
    <dbReference type="NCBI Taxonomy" id="361077"/>
    <lineage>
        <taxon>Eukaryota</taxon>
        <taxon>Amoebozoa</taxon>
        <taxon>Evosea</taxon>
        <taxon>Eumycetozoa</taxon>
        <taxon>Dictyostelia</taxon>
        <taxon>Dictyosteliales</taxon>
        <taxon>Raperosteliaceae</taxon>
        <taxon>Tieghemostelium</taxon>
    </lineage>
</organism>
<dbReference type="GO" id="GO:0000127">
    <property type="term" value="C:transcription factor TFIIIC complex"/>
    <property type="evidence" value="ECO:0007669"/>
    <property type="project" value="InterPro"/>
</dbReference>
<accession>A0A152A3A5</accession>
<dbReference type="AlphaFoldDB" id="A0A152A3A5"/>
<keyword evidence="9" id="KW-1185">Reference proteome</keyword>
<feature type="compositionally biased region" description="Low complexity" evidence="5">
    <location>
        <begin position="398"/>
        <end position="412"/>
    </location>
</feature>
<feature type="region of interest" description="Disordered" evidence="5">
    <location>
        <begin position="398"/>
        <end position="462"/>
    </location>
</feature>
<evidence type="ECO:0000313" key="9">
    <source>
        <dbReference type="Proteomes" id="UP000076078"/>
    </source>
</evidence>
<feature type="domain" description="Transcription factor IIIC subunit 5 HTH" evidence="6">
    <location>
        <begin position="219"/>
        <end position="372"/>
    </location>
</feature>
<evidence type="ECO:0000256" key="5">
    <source>
        <dbReference type="SAM" id="MobiDB-lite"/>
    </source>
</evidence>
<gene>
    <name evidence="8" type="ORF">DLAC_02746</name>
</gene>
<dbReference type="EMBL" id="LODT01000013">
    <property type="protein sequence ID" value="KYR00706.1"/>
    <property type="molecule type" value="Genomic_DNA"/>
</dbReference>